<dbReference type="Proteomes" id="UP000287166">
    <property type="component" value="Unassembled WGS sequence"/>
</dbReference>
<keyword evidence="1" id="KW-0472">Membrane</keyword>
<dbReference type="InParanoid" id="A0A401GQT0"/>
<accession>A0A401GQT0</accession>
<dbReference type="InterPro" id="IPR045339">
    <property type="entry name" value="DUF6534"/>
</dbReference>
<name>A0A401GQT0_9APHY</name>
<evidence type="ECO:0000313" key="4">
    <source>
        <dbReference type="Proteomes" id="UP000287166"/>
    </source>
</evidence>
<protein>
    <recommendedName>
        <fullName evidence="2">DUF6534 domain-containing protein</fullName>
    </recommendedName>
</protein>
<keyword evidence="4" id="KW-1185">Reference proteome</keyword>
<evidence type="ECO:0000259" key="2">
    <source>
        <dbReference type="Pfam" id="PF20152"/>
    </source>
</evidence>
<feature type="transmembrane region" description="Helical" evidence="1">
    <location>
        <begin position="83"/>
        <end position="105"/>
    </location>
</feature>
<feature type="domain" description="DUF6534" evidence="2">
    <location>
        <begin position="166"/>
        <end position="253"/>
    </location>
</feature>
<organism evidence="3 4">
    <name type="scientific">Sparassis crispa</name>
    <dbReference type="NCBI Taxonomy" id="139825"/>
    <lineage>
        <taxon>Eukaryota</taxon>
        <taxon>Fungi</taxon>
        <taxon>Dikarya</taxon>
        <taxon>Basidiomycota</taxon>
        <taxon>Agaricomycotina</taxon>
        <taxon>Agaricomycetes</taxon>
        <taxon>Polyporales</taxon>
        <taxon>Sparassidaceae</taxon>
        <taxon>Sparassis</taxon>
    </lineage>
</organism>
<dbReference type="STRING" id="139825.A0A401GQT0"/>
<feature type="transmembrane region" description="Helical" evidence="1">
    <location>
        <begin position="201"/>
        <end position="225"/>
    </location>
</feature>
<gene>
    <name evidence="3" type="ORF">SCP_0605520</name>
</gene>
<dbReference type="Pfam" id="PF20152">
    <property type="entry name" value="DUF6534"/>
    <property type="match status" value="1"/>
</dbReference>
<dbReference type="OrthoDB" id="3214861at2759"/>
<keyword evidence="1" id="KW-1133">Transmembrane helix</keyword>
<keyword evidence="1" id="KW-0812">Transmembrane</keyword>
<dbReference type="GeneID" id="38781490"/>
<dbReference type="PANTHER" id="PTHR40465">
    <property type="entry name" value="CHROMOSOME 1, WHOLE GENOME SHOTGUN SEQUENCE"/>
    <property type="match status" value="1"/>
</dbReference>
<reference evidence="3 4" key="1">
    <citation type="journal article" date="2018" name="Sci. Rep.">
        <title>Genome sequence of the cauliflower mushroom Sparassis crispa (Hanabiratake) and its association with beneficial usage.</title>
        <authorList>
            <person name="Kiyama R."/>
            <person name="Furutani Y."/>
            <person name="Kawaguchi K."/>
            <person name="Nakanishi T."/>
        </authorList>
    </citation>
    <scope>NUCLEOTIDE SEQUENCE [LARGE SCALE GENOMIC DNA]</scope>
</reference>
<dbReference type="RefSeq" id="XP_027615486.1">
    <property type="nucleotide sequence ID" value="XM_027759685.1"/>
</dbReference>
<proteinExistence type="predicted"/>
<feature type="transmembrane region" description="Helical" evidence="1">
    <location>
        <begin position="12"/>
        <end position="34"/>
    </location>
</feature>
<dbReference type="PANTHER" id="PTHR40465:SF1">
    <property type="entry name" value="DUF6534 DOMAIN-CONTAINING PROTEIN"/>
    <property type="match status" value="1"/>
</dbReference>
<sequence>MGQNLNETVGALLLGSLFTAVGYGITTMQTYMYMTRFPKDPKIMRYTVWSLLILDTTHITLSWHMVYYYLILNYDNPPALERSVWSFDITVVVTAVITVVAHCFYARRVFILGGRQWFLTIIILCLSAMRLIFGTIVTVRLFQIRELALVPHKIGVEVGVGMGAGTLADFIITVSLVWFLRGHRSGFNSQTDNLLDRIIFWTINNGLLTSIVGLVVILTCIIMPYNMIYLAVHLLLSKLYANALLATLNFRKSHRGRGLDDEDTTIQLSGMSRGRRTESGLQFSGKDSTTAPVVHVVTTTTTDMQFEGMSKVGSHSDIDFDREESIHPLGGLKEDA</sequence>
<feature type="transmembrane region" description="Helical" evidence="1">
    <location>
        <begin position="117"/>
        <end position="139"/>
    </location>
</feature>
<dbReference type="EMBL" id="BFAD01000006">
    <property type="protein sequence ID" value="GBE84573.1"/>
    <property type="molecule type" value="Genomic_DNA"/>
</dbReference>
<feature type="transmembrane region" description="Helical" evidence="1">
    <location>
        <begin position="159"/>
        <end position="180"/>
    </location>
</feature>
<dbReference type="AlphaFoldDB" id="A0A401GQT0"/>
<comment type="caution">
    <text evidence="3">The sequence shown here is derived from an EMBL/GenBank/DDBJ whole genome shotgun (WGS) entry which is preliminary data.</text>
</comment>
<evidence type="ECO:0000313" key="3">
    <source>
        <dbReference type="EMBL" id="GBE84573.1"/>
    </source>
</evidence>
<feature type="transmembrane region" description="Helical" evidence="1">
    <location>
        <begin position="231"/>
        <end position="250"/>
    </location>
</feature>
<evidence type="ECO:0000256" key="1">
    <source>
        <dbReference type="SAM" id="Phobius"/>
    </source>
</evidence>
<feature type="transmembrane region" description="Helical" evidence="1">
    <location>
        <begin position="46"/>
        <end position="71"/>
    </location>
</feature>